<gene>
    <name evidence="1" type="ORF">L596_023496</name>
</gene>
<dbReference type="Proteomes" id="UP000298663">
    <property type="component" value="Unassembled WGS sequence"/>
</dbReference>
<keyword evidence="2" id="KW-1185">Reference proteome</keyword>
<organism evidence="1 2">
    <name type="scientific">Steinernema carpocapsae</name>
    <name type="common">Entomopathogenic nematode</name>
    <dbReference type="NCBI Taxonomy" id="34508"/>
    <lineage>
        <taxon>Eukaryota</taxon>
        <taxon>Metazoa</taxon>
        <taxon>Ecdysozoa</taxon>
        <taxon>Nematoda</taxon>
        <taxon>Chromadorea</taxon>
        <taxon>Rhabditida</taxon>
        <taxon>Tylenchina</taxon>
        <taxon>Panagrolaimomorpha</taxon>
        <taxon>Strongyloidoidea</taxon>
        <taxon>Steinernematidae</taxon>
        <taxon>Steinernema</taxon>
    </lineage>
</organism>
<protein>
    <submittedName>
        <fullName evidence="1">Uncharacterized protein</fullName>
    </submittedName>
</protein>
<evidence type="ECO:0000313" key="2">
    <source>
        <dbReference type="Proteomes" id="UP000298663"/>
    </source>
</evidence>
<dbReference type="EMBL" id="AZBU02000008">
    <property type="protein sequence ID" value="TKR67325.1"/>
    <property type="molecule type" value="Genomic_DNA"/>
</dbReference>
<dbReference type="AlphaFoldDB" id="A0A4V5ZZF2"/>
<accession>A0A4V5ZZF2</accession>
<reference evidence="1 2" key="1">
    <citation type="journal article" date="2015" name="Genome Biol.">
        <title>Comparative genomics of Steinernema reveals deeply conserved gene regulatory networks.</title>
        <authorList>
            <person name="Dillman A.R."/>
            <person name="Macchietto M."/>
            <person name="Porter C.F."/>
            <person name="Rogers A."/>
            <person name="Williams B."/>
            <person name="Antoshechkin I."/>
            <person name="Lee M.M."/>
            <person name="Goodwin Z."/>
            <person name="Lu X."/>
            <person name="Lewis E.E."/>
            <person name="Goodrich-Blair H."/>
            <person name="Stock S.P."/>
            <person name="Adams B.J."/>
            <person name="Sternberg P.W."/>
            <person name="Mortazavi A."/>
        </authorList>
    </citation>
    <scope>NUCLEOTIDE SEQUENCE [LARGE SCALE GENOMIC DNA]</scope>
    <source>
        <strain evidence="1 2">ALL</strain>
    </source>
</reference>
<reference evidence="1 2" key="2">
    <citation type="journal article" date="2019" name="G3 (Bethesda)">
        <title>Hybrid Assembly of the Genome of the Entomopathogenic Nematode Steinernema carpocapsae Identifies the X-Chromosome.</title>
        <authorList>
            <person name="Serra L."/>
            <person name="Macchietto M."/>
            <person name="Macias-Munoz A."/>
            <person name="McGill C.J."/>
            <person name="Rodriguez I.M."/>
            <person name="Rodriguez B."/>
            <person name="Murad R."/>
            <person name="Mortazavi A."/>
        </authorList>
    </citation>
    <scope>NUCLEOTIDE SEQUENCE [LARGE SCALE GENOMIC DNA]</scope>
    <source>
        <strain evidence="1 2">ALL</strain>
    </source>
</reference>
<sequence>MWSRLNLKFRTHITTTAIVLVLGGAVYGSYQGAQMIKRWSNMQPHVMHEEMEDFLYAKELRQQQQIAQEKRST</sequence>
<name>A0A4V5ZZF2_STECR</name>
<proteinExistence type="predicted"/>
<comment type="caution">
    <text evidence="1">The sequence shown here is derived from an EMBL/GenBank/DDBJ whole genome shotgun (WGS) entry which is preliminary data.</text>
</comment>
<evidence type="ECO:0000313" key="1">
    <source>
        <dbReference type="EMBL" id="TKR67325.1"/>
    </source>
</evidence>